<dbReference type="InterPro" id="IPR008984">
    <property type="entry name" value="SMAD_FHA_dom_sf"/>
</dbReference>
<reference evidence="3" key="1">
    <citation type="submission" date="2021-01" db="EMBL/GenBank/DDBJ databases">
        <authorList>
            <person name="Lovell J.T."/>
            <person name="Bentley N."/>
            <person name="Bhattarai G."/>
            <person name="Jenkins J.W."/>
            <person name="Sreedasyam A."/>
            <person name="Alarcon Y."/>
            <person name="Bock C."/>
            <person name="Boston L."/>
            <person name="Carlson J."/>
            <person name="Cervantes K."/>
            <person name="Clermont K."/>
            <person name="Krom N."/>
            <person name="Kubenka K."/>
            <person name="Mamidi S."/>
            <person name="Mattison C."/>
            <person name="Monteros M."/>
            <person name="Pisani C."/>
            <person name="Plott C."/>
            <person name="Rajasekar S."/>
            <person name="Rhein H.S."/>
            <person name="Rohla C."/>
            <person name="Song M."/>
            <person name="Hilaire R.S."/>
            <person name="Shu S."/>
            <person name="Wells L."/>
            <person name="Wang X."/>
            <person name="Webber J."/>
            <person name="Heerema R.J."/>
            <person name="Klein P."/>
            <person name="Conner P."/>
            <person name="Grauke L."/>
            <person name="Grimwood J."/>
            <person name="Schmutz J."/>
            <person name="Randall J.J."/>
        </authorList>
    </citation>
    <scope>NUCLEOTIDE SEQUENCE</scope>
    <source>
        <tissue evidence="3">Leaf</tissue>
    </source>
</reference>
<proteinExistence type="predicted"/>
<evidence type="ECO:0000259" key="2">
    <source>
        <dbReference type="PROSITE" id="PS50006"/>
    </source>
</evidence>
<dbReference type="EMBL" id="CM031837">
    <property type="protein sequence ID" value="KAG6682194.1"/>
    <property type="molecule type" value="Genomic_DNA"/>
</dbReference>
<evidence type="ECO:0000313" key="4">
    <source>
        <dbReference type="Proteomes" id="UP000811246"/>
    </source>
</evidence>
<accession>A0A922APM2</accession>
<feature type="region of interest" description="Disordered" evidence="1">
    <location>
        <begin position="204"/>
        <end position="223"/>
    </location>
</feature>
<dbReference type="Proteomes" id="UP000811246">
    <property type="component" value="Chromosome 13"/>
</dbReference>
<dbReference type="OrthoDB" id="687730at2759"/>
<protein>
    <recommendedName>
        <fullName evidence="2">FHA domain-containing protein</fullName>
    </recommendedName>
</protein>
<comment type="caution">
    <text evidence="3">The sequence shown here is derived from an EMBL/GenBank/DDBJ whole genome shotgun (WGS) entry which is preliminary data.</text>
</comment>
<evidence type="ECO:0000256" key="1">
    <source>
        <dbReference type="SAM" id="MobiDB-lite"/>
    </source>
</evidence>
<organism evidence="3 4">
    <name type="scientific">Carya illinoinensis</name>
    <name type="common">Pecan</name>
    <dbReference type="NCBI Taxonomy" id="32201"/>
    <lineage>
        <taxon>Eukaryota</taxon>
        <taxon>Viridiplantae</taxon>
        <taxon>Streptophyta</taxon>
        <taxon>Embryophyta</taxon>
        <taxon>Tracheophyta</taxon>
        <taxon>Spermatophyta</taxon>
        <taxon>Magnoliopsida</taxon>
        <taxon>eudicotyledons</taxon>
        <taxon>Gunneridae</taxon>
        <taxon>Pentapetalae</taxon>
        <taxon>rosids</taxon>
        <taxon>fabids</taxon>
        <taxon>Fagales</taxon>
        <taxon>Juglandaceae</taxon>
        <taxon>Carya</taxon>
    </lineage>
</organism>
<name>A0A922APM2_CARIL</name>
<dbReference type="PROSITE" id="PS50006">
    <property type="entry name" value="FHA_DOMAIN"/>
    <property type="match status" value="1"/>
</dbReference>
<dbReference type="InterPro" id="IPR000253">
    <property type="entry name" value="FHA_dom"/>
</dbReference>
<evidence type="ECO:0000313" key="3">
    <source>
        <dbReference type="EMBL" id="KAG6682194.1"/>
    </source>
</evidence>
<dbReference type="SUPFAM" id="SSF49879">
    <property type="entry name" value="SMAD/FHA domain"/>
    <property type="match status" value="1"/>
</dbReference>
<feature type="domain" description="FHA" evidence="2">
    <location>
        <begin position="116"/>
        <end position="166"/>
    </location>
</feature>
<dbReference type="FunFam" id="2.60.200.20:FF:000063">
    <property type="entry name" value="Predicted protein"/>
    <property type="match status" value="1"/>
</dbReference>
<dbReference type="Pfam" id="PF00498">
    <property type="entry name" value="FHA"/>
    <property type="match status" value="1"/>
</dbReference>
<gene>
    <name evidence="3" type="ORF">I3842_13G125400</name>
</gene>
<dbReference type="CDD" id="cd00060">
    <property type="entry name" value="FHA"/>
    <property type="match status" value="1"/>
</dbReference>
<dbReference type="SMART" id="SM00240">
    <property type="entry name" value="FHA"/>
    <property type="match status" value="1"/>
</dbReference>
<dbReference type="AlphaFoldDB" id="A0A922APM2"/>
<dbReference type="InterPro" id="IPR050923">
    <property type="entry name" value="Cell_Proc_Reg/RNA_Proc"/>
</dbReference>
<dbReference type="PANTHER" id="PTHR23308">
    <property type="entry name" value="NUCLEAR INHIBITOR OF PROTEIN PHOSPHATASE-1"/>
    <property type="match status" value="1"/>
</dbReference>
<dbReference type="Gene3D" id="2.60.200.20">
    <property type="match status" value="1"/>
</dbReference>
<sequence length="223" mass="24121">MEISSAHPLLHSKFLKPLISFPAPPSLPIFQCKASFLASNSALSQSSKSFLTQLQGVGIKTRQQRSVGAIHASKAENPPTDVSERWLLVPVGDGDTRHIGYNVKMPDAFEIASGEVTVGRLPEKADVVIPVATVSGLHARIQKKQGNLLVTDLDSTNGTFIDEKRLRPGVVSTASTGSRIIFGDIHLAMFRVSKLNTVEVASKAEEYEDKQETDKPTETTETG</sequence>